<keyword evidence="1" id="KW-1133">Transmembrane helix</keyword>
<dbReference type="RefSeq" id="WP_311834991.1">
    <property type="nucleotide sequence ID" value="NZ_JARQBJ010000001.1"/>
</dbReference>
<dbReference type="PANTHER" id="PTHR30383:SF27">
    <property type="entry name" value="SPORE GERMINATION LIPASE LIPC"/>
    <property type="match status" value="1"/>
</dbReference>
<evidence type="ECO:0000259" key="2">
    <source>
        <dbReference type="Pfam" id="PF13472"/>
    </source>
</evidence>
<name>A0AAW8TWZ1_9ENTE</name>
<dbReference type="CDD" id="cd04506">
    <property type="entry name" value="SGNH_hydrolase_YpmR_like"/>
    <property type="match status" value="1"/>
</dbReference>
<evidence type="ECO:0000313" key="3">
    <source>
        <dbReference type="EMBL" id="MDT2809422.1"/>
    </source>
</evidence>
<organism evidence="3 4">
    <name type="scientific">Enterococcus asini</name>
    <dbReference type="NCBI Taxonomy" id="57732"/>
    <lineage>
        <taxon>Bacteria</taxon>
        <taxon>Bacillati</taxon>
        <taxon>Bacillota</taxon>
        <taxon>Bacilli</taxon>
        <taxon>Lactobacillales</taxon>
        <taxon>Enterococcaceae</taxon>
        <taxon>Enterococcus</taxon>
    </lineage>
</organism>
<reference evidence="3" key="1">
    <citation type="submission" date="2023-03" db="EMBL/GenBank/DDBJ databases">
        <authorList>
            <person name="Shen W."/>
            <person name="Cai J."/>
        </authorList>
    </citation>
    <scope>NUCLEOTIDE SEQUENCE</scope>
    <source>
        <strain evidence="3">B226-2</strain>
    </source>
</reference>
<dbReference type="AlphaFoldDB" id="A0AAW8TWZ1"/>
<comment type="caution">
    <text evidence="3">The sequence shown here is derived from an EMBL/GenBank/DDBJ whole genome shotgun (WGS) entry which is preliminary data.</text>
</comment>
<evidence type="ECO:0000313" key="4">
    <source>
        <dbReference type="Proteomes" id="UP001256711"/>
    </source>
</evidence>
<accession>A0AAW8TWZ1</accession>
<dbReference type="SUPFAM" id="SSF52266">
    <property type="entry name" value="SGNH hydrolase"/>
    <property type="match status" value="1"/>
</dbReference>
<dbReference type="InterPro" id="IPR013830">
    <property type="entry name" value="SGNH_hydro"/>
</dbReference>
<dbReference type="Proteomes" id="UP001256711">
    <property type="component" value="Unassembled WGS sequence"/>
</dbReference>
<dbReference type="GO" id="GO:0004622">
    <property type="term" value="F:phosphatidylcholine lysophospholipase activity"/>
    <property type="evidence" value="ECO:0007669"/>
    <property type="project" value="TreeGrafter"/>
</dbReference>
<keyword evidence="3" id="KW-0378">Hydrolase</keyword>
<dbReference type="EMBL" id="JARQBJ010000001">
    <property type="protein sequence ID" value="MDT2809422.1"/>
    <property type="molecule type" value="Genomic_DNA"/>
</dbReference>
<protein>
    <submittedName>
        <fullName evidence="3">SGNH/GDSL hydrolase family protein</fullName>
    </submittedName>
</protein>
<evidence type="ECO:0000256" key="1">
    <source>
        <dbReference type="SAM" id="Phobius"/>
    </source>
</evidence>
<feature type="transmembrane region" description="Helical" evidence="1">
    <location>
        <begin position="12"/>
        <end position="30"/>
    </location>
</feature>
<feature type="domain" description="SGNH hydrolase-type esterase" evidence="2">
    <location>
        <begin position="58"/>
        <end position="280"/>
    </location>
</feature>
<dbReference type="PANTHER" id="PTHR30383">
    <property type="entry name" value="THIOESTERASE 1/PROTEASE 1/LYSOPHOSPHOLIPASE L1"/>
    <property type="match status" value="1"/>
</dbReference>
<dbReference type="Gene3D" id="3.40.50.1110">
    <property type="entry name" value="SGNH hydrolase"/>
    <property type="match status" value="1"/>
</dbReference>
<keyword evidence="1" id="KW-0812">Transmembrane</keyword>
<dbReference type="InterPro" id="IPR051532">
    <property type="entry name" value="Ester_Hydrolysis_Enzymes"/>
</dbReference>
<keyword evidence="1" id="KW-0472">Membrane</keyword>
<dbReference type="InterPro" id="IPR036514">
    <property type="entry name" value="SGNH_hydro_sf"/>
</dbReference>
<dbReference type="Pfam" id="PF13472">
    <property type="entry name" value="Lipase_GDSL_2"/>
    <property type="match status" value="1"/>
</dbReference>
<proteinExistence type="predicted"/>
<sequence>MKRLTAKRVFNWLWQGILVVIAVILVYATLNRLFPAAQPILEPTKKAEAGAIHLHYVALGDSLTEGVGDQSERGGFVPIVAEDLQSRYNLSSIEVDNYGVSGDRSTQILKRLREDEKLRKSLKDADFISVTVGGNDLMKVFQDNFFSLTVKKFVKPRTKYTLRIETLLNEIRDLNTSAPIYMMGIYNPFYLNFPDIEDMQTIVDDWNEATKETVESFEHTYFIPINDLLYQGLDQKVGIESNLDKTASTAESSGGSELGLANNVLYEEDNFHPNNIGYQLMANALRDELIKTQADWLEKD</sequence>
<gene>
    <name evidence="3" type="ORF">P7H43_02785</name>
</gene>